<evidence type="ECO:0000259" key="4">
    <source>
        <dbReference type="Pfam" id="PF13817"/>
    </source>
</evidence>
<dbReference type="InterPro" id="IPR039552">
    <property type="entry name" value="IS66_C"/>
</dbReference>
<dbReference type="Pfam" id="PF03050">
    <property type="entry name" value="DDE_Tnp_IS66"/>
    <property type="match status" value="1"/>
</dbReference>
<feature type="domain" description="Transposase IS66 central" evidence="1">
    <location>
        <begin position="179"/>
        <end position="464"/>
    </location>
</feature>
<evidence type="ECO:0000259" key="2">
    <source>
        <dbReference type="Pfam" id="PF13005"/>
    </source>
</evidence>
<evidence type="ECO:0000259" key="3">
    <source>
        <dbReference type="Pfam" id="PF13007"/>
    </source>
</evidence>
<feature type="domain" description="Transposase IS66 zinc-finger binding" evidence="2">
    <location>
        <begin position="122"/>
        <end position="164"/>
    </location>
</feature>
<dbReference type="Pfam" id="PF13007">
    <property type="entry name" value="LZ_Tnp_IS66"/>
    <property type="match status" value="1"/>
</dbReference>
<comment type="caution">
    <text evidence="5">The sequence shown here is derived from an EMBL/GenBank/DDBJ whole genome shotgun (WGS) entry which is preliminary data.</text>
</comment>
<dbReference type="AlphaFoldDB" id="A0A0P9AZM3"/>
<feature type="domain" description="Transposase IS66 C-terminal" evidence="4">
    <location>
        <begin position="471"/>
        <end position="509"/>
    </location>
</feature>
<proteinExistence type="predicted"/>
<dbReference type="PANTHER" id="PTHR33678:SF1">
    <property type="entry name" value="BLL1576 PROTEIN"/>
    <property type="match status" value="1"/>
</dbReference>
<dbReference type="Pfam" id="PF13817">
    <property type="entry name" value="DDE_Tnp_IS66_C"/>
    <property type="match status" value="1"/>
</dbReference>
<feature type="domain" description="Transposase TnpC homeodomain" evidence="3">
    <location>
        <begin position="43"/>
        <end position="113"/>
    </location>
</feature>
<dbReference type="PATRIC" id="fig|294.162.peg.4965"/>
<name>A0A0P9AZM3_PSEFL</name>
<dbReference type="InterPro" id="IPR052344">
    <property type="entry name" value="Transposase-related"/>
</dbReference>
<evidence type="ECO:0000259" key="1">
    <source>
        <dbReference type="Pfam" id="PF03050"/>
    </source>
</evidence>
<dbReference type="EMBL" id="LJXB01000089">
    <property type="protein sequence ID" value="KPU55484.1"/>
    <property type="molecule type" value="Genomic_DNA"/>
</dbReference>
<evidence type="ECO:0000313" key="6">
    <source>
        <dbReference type="Proteomes" id="UP000050349"/>
    </source>
</evidence>
<dbReference type="PANTHER" id="PTHR33678">
    <property type="entry name" value="BLL1576 PROTEIN"/>
    <property type="match status" value="1"/>
</dbReference>
<evidence type="ECO:0000313" key="5">
    <source>
        <dbReference type="EMBL" id="KPU55484.1"/>
    </source>
</evidence>
<dbReference type="OrthoDB" id="9800877at2"/>
<dbReference type="InterPro" id="IPR024474">
    <property type="entry name" value="Znf_dom_IS66"/>
</dbReference>
<dbReference type="Pfam" id="PF13005">
    <property type="entry name" value="zf-IS66"/>
    <property type="match status" value="1"/>
</dbReference>
<dbReference type="InterPro" id="IPR024463">
    <property type="entry name" value="Transposase_TnpC_homeodom"/>
</dbReference>
<organism evidence="5 6">
    <name type="scientific">Pseudomonas fluorescens</name>
    <dbReference type="NCBI Taxonomy" id="294"/>
    <lineage>
        <taxon>Bacteria</taxon>
        <taxon>Pseudomonadati</taxon>
        <taxon>Pseudomonadota</taxon>
        <taxon>Gammaproteobacteria</taxon>
        <taxon>Pseudomonadales</taxon>
        <taxon>Pseudomonadaceae</taxon>
        <taxon>Pseudomonas</taxon>
    </lineage>
</organism>
<dbReference type="RefSeq" id="WP_057399671.1">
    <property type="nucleotide sequence ID" value="NZ_LJXB01000089.1"/>
</dbReference>
<gene>
    <name evidence="5" type="ORF">AN403_2238</name>
</gene>
<accession>A0A0P9AZM3</accession>
<reference evidence="5 6" key="1">
    <citation type="submission" date="2015-09" db="EMBL/GenBank/DDBJ databases">
        <authorList>
            <person name="Jackson K.R."/>
            <person name="Lunt B.L."/>
            <person name="Fisher J.N.B."/>
            <person name="Gardner A.V."/>
            <person name="Bailey M.E."/>
            <person name="Deus L.M."/>
            <person name="Earl A.S."/>
            <person name="Gibby P.D."/>
            <person name="Hartmann K.A."/>
            <person name="Liu J.E."/>
            <person name="Manci A.M."/>
            <person name="Nielsen D.A."/>
            <person name="Solomon M.B."/>
            <person name="Breakwell D.P."/>
            <person name="Burnett S.H."/>
            <person name="Grose J.H."/>
        </authorList>
    </citation>
    <scope>NUCLEOTIDE SEQUENCE [LARGE SCALE GENOMIC DNA]</scope>
    <source>
        <strain evidence="5 6">S613</strain>
    </source>
</reference>
<dbReference type="InterPro" id="IPR004291">
    <property type="entry name" value="Transposase_IS66_central"/>
</dbReference>
<sequence length="517" mass="59008">MPSMPDNLPDDPVLLKQMLLDTYEARARDQEVKEAYETHIVDLKEQIKLLRDRIFGRKSEQTIEPNTPQLALFNEPESEPMPVVDDAEEEVVAPTKRRGKRKPLSADLPRIEVIHELPEYELTCACGCRKHVINEETSEQLDIVPMQIRVIKHIRKVYGCRGCETAPVTADKPAQLIEKSMASPSVLAMLLTTKYVDGLPLHRFETVLSRHGIEIPRQTLARWIIQCGEHLQPLLNLMRDRLLESPVIHCDETRVQVLKEPDRDPTSQSWMWVQASGPPDRKVVLFDYTSSRAQDVPLRLLESYRGYVMTDDYAGYNALALQPGVERLACMAHARRKFVDAHKVQPKGKTGRADIALTMINKLYGIERELKDVSDEQRFINRQEKSLPILSQLKSWLDKTQPQVTPQSVLGKAVNYLASNWSRLERYVEAGFLPIDNNPAERAIKPFVIGRKAWLFSDTPKGATASAQIYSLVETAKVNGQEPYTWLRHVLEQLPHAQSVTDYEAMLPWNCSPEIIR</sequence>
<dbReference type="NCBIfam" id="NF033517">
    <property type="entry name" value="transpos_IS66"/>
    <property type="match status" value="1"/>
</dbReference>
<protein>
    <submittedName>
        <fullName evidence="5">Transposase IS66 family protein</fullName>
    </submittedName>
</protein>
<dbReference type="Proteomes" id="UP000050349">
    <property type="component" value="Unassembled WGS sequence"/>
</dbReference>